<keyword evidence="1" id="KW-0597">Phosphoprotein</keyword>
<dbReference type="PROSITE" id="PS50006">
    <property type="entry name" value="FHA_DOMAIN"/>
    <property type="match status" value="1"/>
</dbReference>
<dbReference type="InterPro" id="IPR000253">
    <property type="entry name" value="FHA_dom"/>
</dbReference>
<evidence type="ECO:0000256" key="1">
    <source>
        <dbReference type="ARBA" id="ARBA00022553"/>
    </source>
</evidence>
<evidence type="ECO:0000259" key="2">
    <source>
        <dbReference type="PROSITE" id="PS50006"/>
    </source>
</evidence>
<evidence type="ECO:0000313" key="6">
    <source>
        <dbReference type="Proteomes" id="UP000553981"/>
    </source>
</evidence>
<dbReference type="InterPro" id="IPR008984">
    <property type="entry name" value="SMAD_FHA_dom_sf"/>
</dbReference>
<proteinExistence type="predicted"/>
<name>A0A2X2YYJ8_9ACTO</name>
<sequence length="153" mass="16765">MKHCADGGTPFTVRICPLGHHNPPDFPRCRVCGGVLDAPMQVASPKLGWVRSTDQQTVELTGELVVGRAPETHGREGVFSLTTPPEILEISRTHARICTEGWEVTVEDLGSDNGTRLCRATGQIVDLQPHKRYNIQPGDVLELAPNYLLRFAA</sequence>
<reference evidence="4 5" key="1">
    <citation type="submission" date="2018-06" db="EMBL/GenBank/DDBJ databases">
        <authorList>
            <consortium name="Pathogen Informatics"/>
            <person name="Doyle S."/>
        </authorList>
    </citation>
    <scope>NUCLEOTIDE SEQUENCE [LARGE SCALE GENOMIC DNA]</scope>
    <source>
        <strain evidence="4 5">NCTC11820</strain>
    </source>
</reference>
<dbReference type="AlphaFoldDB" id="A0A2X2YYJ8"/>
<dbReference type="EMBL" id="UASJ01000001">
    <property type="protein sequence ID" value="SQB65545.1"/>
    <property type="molecule type" value="Genomic_DNA"/>
</dbReference>
<dbReference type="EMBL" id="JABCUI010000002">
    <property type="protein sequence ID" value="NMW87144.1"/>
    <property type="molecule type" value="Genomic_DNA"/>
</dbReference>
<dbReference type="Gene3D" id="2.60.200.20">
    <property type="match status" value="1"/>
</dbReference>
<reference evidence="3 6" key="2">
    <citation type="submission" date="2020-04" db="EMBL/GenBank/DDBJ databases">
        <title>Antimicrobial susceptibility and clonality of vaginal-derived multi-drug resistant Mobiluncus isolates in China.</title>
        <authorList>
            <person name="Zhang X."/>
        </authorList>
    </citation>
    <scope>NUCLEOTIDE SEQUENCE [LARGE SCALE GENOMIC DNA]</scope>
    <source>
        <strain evidence="3 6">19</strain>
    </source>
</reference>
<dbReference type="SUPFAM" id="SSF49879">
    <property type="entry name" value="SMAD/FHA domain"/>
    <property type="match status" value="1"/>
</dbReference>
<evidence type="ECO:0000313" key="4">
    <source>
        <dbReference type="EMBL" id="SQB65545.1"/>
    </source>
</evidence>
<dbReference type="Proteomes" id="UP000553981">
    <property type="component" value="Unassembled WGS sequence"/>
</dbReference>
<gene>
    <name evidence="3" type="ORF">HHJ67_05180</name>
    <name evidence="4" type="ORF">NCTC11820_01613</name>
</gene>
<organism evidence="4 5">
    <name type="scientific">Mobiluncus curtisii</name>
    <dbReference type="NCBI Taxonomy" id="2051"/>
    <lineage>
        <taxon>Bacteria</taxon>
        <taxon>Bacillati</taxon>
        <taxon>Actinomycetota</taxon>
        <taxon>Actinomycetes</taxon>
        <taxon>Actinomycetales</taxon>
        <taxon>Actinomycetaceae</taxon>
        <taxon>Mobiluncus</taxon>
    </lineage>
</organism>
<dbReference type="Proteomes" id="UP000250245">
    <property type="component" value="Unassembled WGS sequence"/>
</dbReference>
<feature type="domain" description="FHA" evidence="2">
    <location>
        <begin position="64"/>
        <end position="117"/>
    </location>
</feature>
<accession>A0A2X2YYJ8</accession>
<dbReference type="Pfam" id="PF00498">
    <property type="entry name" value="FHA"/>
    <property type="match status" value="1"/>
</dbReference>
<evidence type="ECO:0000313" key="3">
    <source>
        <dbReference type="EMBL" id="NMW87144.1"/>
    </source>
</evidence>
<protein>
    <submittedName>
        <fullName evidence="3 4">FHA domain</fullName>
    </submittedName>
</protein>
<evidence type="ECO:0000313" key="5">
    <source>
        <dbReference type="Proteomes" id="UP000250245"/>
    </source>
</evidence>
<dbReference type="GeneID" id="55565115"/>
<dbReference type="RefSeq" id="WP_013189062.1">
    <property type="nucleotide sequence ID" value="NZ_CAMYEK010000007.1"/>
</dbReference>